<dbReference type="PROSITE" id="PS50088">
    <property type="entry name" value="ANK_REPEAT"/>
    <property type="match status" value="1"/>
</dbReference>
<evidence type="ECO:0000313" key="6">
    <source>
        <dbReference type="RefSeq" id="XP_033574803.1"/>
    </source>
</evidence>
<feature type="region of interest" description="Disordered" evidence="2">
    <location>
        <begin position="682"/>
        <end position="738"/>
    </location>
</feature>
<dbReference type="Proteomes" id="UP000504636">
    <property type="component" value="Unplaced"/>
</dbReference>
<dbReference type="PANTHER" id="PTHR16027:SF6">
    <property type="entry name" value="DILUTE DOMAIN-CONTAINING PROTEIN"/>
    <property type="match status" value="1"/>
</dbReference>
<dbReference type="InterPro" id="IPR036770">
    <property type="entry name" value="Ankyrin_rpt-contain_sf"/>
</dbReference>
<gene>
    <name evidence="4 6" type="ORF">BDZ99DRAFT_464750</name>
</gene>
<name>A0A6A6YGW6_9PEZI</name>
<dbReference type="SUPFAM" id="SSF48403">
    <property type="entry name" value="Ankyrin repeat"/>
    <property type="match status" value="1"/>
</dbReference>
<dbReference type="SMART" id="SM01132">
    <property type="entry name" value="DIL"/>
    <property type="match status" value="1"/>
</dbReference>
<keyword evidence="5" id="KW-1185">Reference proteome</keyword>
<feature type="compositionally biased region" description="Basic and acidic residues" evidence="2">
    <location>
        <begin position="1"/>
        <end position="10"/>
    </location>
</feature>
<evidence type="ECO:0000256" key="2">
    <source>
        <dbReference type="SAM" id="MobiDB-lite"/>
    </source>
</evidence>
<evidence type="ECO:0000259" key="3">
    <source>
        <dbReference type="PROSITE" id="PS51126"/>
    </source>
</evidence>
<evidence type="ECO:0000313" key="4">
    <source>
        <dbReference type="EMBL" id="KAF2807839.1"/>
    </source>
</evidence>
<dbReference type="EMBL" id="MU003704">
    <property type="protein sequence ID" value="KAF2807839.1"/>
    <property type="molecule type" value="Genomic_DNA"/>
</dbReference>
<reference evidence="6" key="3">
    <citation type="submission" date="2025-04" db="UniProtKB">
        <authorList>
            <consortium name="RefSeq"/>
        </authorList>
    </citation>
    <scope>IDENTIFICATION</scope>
    <source>
        <strain evidence="6">CBS 304.34</strain>
    </source>
</reference>
<dbReference type="PROSITE" id="PS51126">
    <property type="entry name" value="DILUTE"/>
    <property type="match status" value="1"/>
</dbReference>
<sequence length="813" mass="91637">MELPTDEHVYTGDPPKQRTLPADLPRSLDDRRNVPIIAEETEMYDAWQGQSQFLTTPVPARPISFNLSLDDPSYGDEHAVQNLEDSDSRLVQMLANQARLKSDNPAAGDEAKVITDESLSVEEKQQALQGLLNLAASNGDVERVKRLVSGDAKEYIDVNAHDADGTPPLIYASCFGHEEVVAALIAAGADVDRQDRNRWSSLMWAMTNRHKGIAKLLLDNGASPEVKSSSGRTAYDFVEPNSEISEYLHESGYNIGSVGVSGGDFYTSGFSQDRFEEEMAENEMKRRMMMESAINLEVDLGNLGLDEQPESPEELEEVQEFVWDRCLNDQMFVFQENELDRILDIIITNMTPQRSPSQKPVPANILFLSARYAFYHSSPELLETLLVSAMDRINEVIEKHQWDMTILAFWMSNATLLLHYLKKDGGLVQATSEFQLQMAELINEIFILIIRDAERRMDKVLDTAMLDHETIPGFEDVHFQHEWKIFRTKAKAKPVEPFEKRYRPPSPKRRAQVSPRNITSLLSSTLFVLDLYDIHSVITSQILSQLIYWLAAELFNRIMANRKYLARTKAMQIRMNISSLEEWARTNNRQPEHYENGSLTSTGEATVDAARRHLEPVVQLLQWLQCFSSLGGDLESLKGTVQQLPRLSPQQLIHAVKYYRAEVGEKGLPKDAMKWLASLQKAAAERKTRPRKHSGASPNSQKAADSSPSTPVRPGQQQAFSPSPALSKQSEDDEEEAPEHLLMDPSLMLPFSLPTSTDMLISYGAGFGGLNKERERKYLPTVPPEFLAKLDLNGNKNGGNIYANSKWDDESYS</sequence>
<dbReference type="GeneID" id="54461287"/>
<dbReference type="GO" id="GO:0051020">
    <property type="term" value="F:GTPase binding"/>
    <property type="evidence" value="ECO:0007669"/>
    <property type="project" value="TreeGrafter"/>
</dbReference>
<dbReference type="InterPro" id="IPR037986">
    <property type="entry name" value="Myo5p-like_CBD_DIL"/>
</dbReference>
<accession>A0A6A6YGW6</accession>
<dbReference type="SMART" id="SM00248">
    <property type="entry name" value="ANK"/>
    <property type="match status" value="3"/>
</dbReference>
<dbReference type="PROSITE" id="PS50297">
    <property type="entry name" value="ANK_REP_REGION"/>
    <property type="match status" value="1"/>
</dbReference>
<dbReference type="OrthoDB" id="426293at2759"/>
<protein>
    <submittedName>
        <fullName evidence="4 6">DIL and ankyrin domain-containing protein</fullName>
    </submittedName>
</protein>
<dbReference type="Gene3D" id="1.25.40.20">
    <property type="entry name" value="Ankyrin repeat-containing domain"/>
    <property type="match status" value="1"/>
</dbReference>
<dbReference type="CDD" id="cd15473">
    <property type="entry name" value="Myo5p-like_CBD_DIL_ANK"/>
    <property type="match status" value="1"/>
</dbReference>
<dbReference type="Pfam" id="PF01843">
    <property type="entry name" value="DIL"/>
    <property type="match status" value="1"/>
</dbReference>
<dbReference type="InterPro" id="IPR052072">
    <property type="entry name" value="Vascular_dev_regulator"/>
</dbReference>
<feature type="region of interest" description="Disordered" evidence="2">
    <location>
        <begin position="793"/>
        <end position="813"/>
    </location>
</feature>
<evidence type="ECO:0000256" key="1">
    <source>
        <dbReference type="PROSITE-ProRule" id="PRU00023"/>
    </source>
</evidence>
<organism evidence="4">
    <name type="scientific">Mytilinidion resinicola</name>
    <dbReference type="NCBI Taxonomy" id="574789"/>
    <lineage>
        <taxon>Eukaryota</taxon>
        <taxon>Fungi</taxon>
        <taxon>Dikarya</taxon>
        <taxon>Ascomycota</taxon>
        <taxon>Pezizomycotina</taxon>
        <taxon>Dothideomycetes</taxon>
        <taxon>Pleosporomycetidae</taxon>
        <taxon>Mytilinidiales</taxon>
        <taxon>Mytilinidiaceae</taxon>
        <taxon>Mytilinidion</taxon>
    </lineage>
</organism>
<dbReference type="InterPro" id="IPR002710">
    <property type="entry name" value="Dilute_dom"/>
</dbReference>
<dbReference type="Pfam" id="PF12796">
    <property type="entry name" value="Ank_2"/>
    <property type="match status" value="1"/>
</dbReference>
<reference evidence="4 6" key="1">
    <citation type="journal article" date="2020" name="Stud. Mycol.">
        <title>101 Dothideomycetes genomes: a test case for predicting lifestyles and emergence of pathogens.</title>
        <authorList>
            <person name="Haridas S."/>
            <person name="Albert R."/>
            <person name="Binder M."/>
            <person name="Bloem J."/>
            <person name="Labutti K."/>
            <person name="Salamov A."/>
            <person name="Andreopoulos B."/>
            <person name="Baker S."/>
            <person name="Barry K."/>
            <person name="Bills G."/>
            <person name="Bluhm B."/>
            <person name="Cannon C."/>
            <person name="Castanera R."/>
            <person name="Culley D."/>
            <person name="Daum C."/>
            <person name="Ezra D."/>
            <person name="Gonzalez J."/>
            <person name="Henrissat B."/>
            <person name="Kuo A."/>
            <person name="Liang C."/>
            <person name="Lipzen A."/>
            <person name="Lutzoni F."/>
            <person name="Magnuson J."/>
            <person name="Mondo S."/>
            <person name="Nolan M."/>
            <person name="Ohm R."/>
            <person name="Pangilinan J."/>
            <person name="Park H.-J."/>
            <person name="Ramirez L."/>
            <person name="Alfaro M."/>
            <person name="Sun H."/>
            <person name="Tritt A."/>
            <person name="Yoshinaga Y."/>
            <person name="Zwiers L.-H."/>
            <person name="Turgeon B."/>
            <person name="Goodwin S."/>
            <person name="Spatafora J."/>
            <person name="Crous P."/>
            <person name="Grigoriev I."/>
        </authorList>
    </citation>
    <scope>NUCLEOTIDE SEQUENCE</scope>
    <source>
        <strain evidence="4 6">CBS 304.34</strain>
    </source>
</reference>
<dbReference type="AlphaFoldDB" id="A0A6A6YGW6"/>
<feature type="region of interest" description="Disordered" evidence="2">
    <location>
        <begin position="1"/>
        <end position="27"/>
    </location>
</feature>
<keyword evidence="1" id="KW-0040">ANK repeat</keyword>
<dbReference type="PANTHER" id="PTHR16027">
    <property type="entry name" value="DILUTE DOMAIN-CONTAINING PROTEIN YPR089W"/>
    <property type="match status" value="1"/>
</dbReference>
<feature type="repeat" description="ANK" evidence="1">
    <location>
        <begin position="164"/>
        <end position="196"/>
    </location>
</feature>
<feature type="compositionally biased region" description="Polar residues" evidence="2">
    <location>
        <begin position="696"/>
        <end position="728"/>
    </location>
</feature>
<feature type="domain" description="Dilute" evidence="3">
    <location>
        <begin position="387"/>
        <end position="682"/>
    </location>
</feature>
<reference evidence="6" key="2">
    <citation type="submission" date="2020-04" db="EMBL/GenBank/DDBJ databases">
        <authorList>
            <consortium name="NCBI Genome Project"/>
        </authorList>
    </citation>
    <scope>NUCLEOTIDE SEQUENCE</scope>
    <source>
        <strain evidence="6">CBS 304.34</strain>
    </source>
</reference>
<evidence type="ECO:0000313" key="5">
    <source>
        <dbReference type="Proteomes" id="UP000504636"/>
    </source>
</evidence>
<dbReference type="InterPro" id="IPR002110">
    <property type="entry name" value="Ankyrin_rpt"/>
</dbReference>
<proteinExistence type="predicted"/>
<dbReference type="RefSeq" id="XP_033574803.1">
    <property type="nucleotide sequence ID" value="XM_033720394.1"/>
</dbReference>